<dbReference type="AlphaFoldDB" id="A0A9D2PUI1"/>
<evidence type="ECO:0000259" key="1">
    <source>
        <dbReference type="PROSITE" id="PS51677"/>
    </source>
</evidence>
<feature type="domain" description="NodB homology" evidence="1">
    <location>
        <begin position="33"/>
        <end position="283"/>
    </location>
</feature>
<name>A0A9D2PUI1_9FIRM</name>
<evidence type="ECO:0000313" key="2">
    <source>
        <dbReference type="EMBL" id="HJC66473.1"/>
    </source>
</evidence>
<reference evidence="2" key="1">
    <citation type="journal article" date="2021" name="PeerJ">
        <title>Extensive microbial diversity within the chicken gut microbiome revealed by metagenomics and culture.</title>
        <authorList>
            <person name="Gilroy R."/>
            <person name="Ravi A."/>
            <person name="Getino M."/>
            <person name="Pursley I."/>
            <person name="Horton D.L."/>
            <person name="Alikhan N.F."/>
            <person name="Baker D."/>
            <person name="Gharbi K."/>
            <person name="Hall N."/>
            <person name="Watson M."/>
            <person name="Adriaenssens E.M."/>
            <person name="Foster-Nyarko E."/>
            <person name="Jarju S."/>
            <person name="Secka A."/>
            <person name="Antonio M."/>
            <person name="Oren A."/>
            <person name="Chaudhuri R.R."/>
            <person name="La Ragione R."/>
            <person name="Hildebrand F."/>
            <person name="Pallen M.J."/>
        </authorList>
    </citation>
    <scope>NUCLEOTIDE SEQUENCE</scope>
    <source>
        <strain evidence="2">CHK198-12963</strain>
    </source>
</reference>
<dbReference type="PROSITE" id="PS51677">
    <property type="entry name" value="NODB"/>
    <property type="match status" value="1"/>
</dbReference>
<accession>A0A9D2PUI1</accession>
<dbReference type="InterPro" id="IPR002509">
    <property type="entry name" value="NODB_dom"/>
</dbReference>
<sequence length="283" mass="31744">MIWPNGAGSAFALGFDMDGDTIWRNKIRRLPNGANYIKGPSIGLYGVKKGAYRILEILKEYNLKSSWFIPANVVKEHPDTVEAILKDGHEIGHHGLDHTGEYGKTLEEQKERIQLCQEIFLKYTGKKAVGLRPTGPLLPETEVWAYSEGGFLYSSAGISGEECGWYEINGIRTSAVNIPCRDEQMDDYVQTVFHSYPEVLVGMPRIAPYENTYSNWVREIEGMIRYGHSGSTAFHPQISGTPGRAVIFERFCKYLADNPKVWCASCLEIANYFKSVEGSEDGN</sequence>
<dbReference type="GO" id="GO:0016810">
    <property type="term" value="F:hydrolase activity, acting on carbon-nitrogen (but not peptide) bonds"/>
    <property type="evidence" value="ECO:0007669"/>
    <property type="project" value="InterPro"/>
</dbReference>
<gene>
    <name evidence="2" type="ORF">H9931_07115</name>
</gene>
<proteinExistence type="predicted"/>
<protein>
    <submittedName>
        <fullName evidence="2">Polysaccharide deacetylase family protein</fullName>
    </submittedName>
</protein>
<dbReference type="PANTHER" id="PTHR47561">
    <property type="entry name" value="POLYSACCHARIDE DEACETYLASE FAMILY PROTEIN (AFU_ORTHOLOGUE AFUA_6G05030)"/>
    <property type="match status" value="1"/>
</dbReference>
<dbReference type="InterPro" id="IPR011330">
    <property type="entry name" value="Glyco_hydro/deAcase_b/a-brl"/>
</dbReference>
<dbReference type="EMBL" id="DWWB01000037">
    <property type="protein sequence ID" value="HJC66473.1"/>
    <property type="molecule type" value="Genomic_DNA"/>
</dbReference>
<dbReference type="Gene3D" id="3.20.20.370">
    <property type="entry name" value="Glycoside hydrolase/deacetylase"/>
    <property type="match status" value="1"/>
</dbReference>
<comment type="caution">
    <text evidence="2">The sequence shown here is derived from an EMBL/GenBank/DDBJ whole genome shotgun (WGS) entry which is preliminary data.</text>
</comment>
<dbReference type="PANTHER" id="PTHR47561:SF1">
    <property type="entry name" value="POLYSACCHARIDE DEACETYLASE FAMILY PROTEIN (AFU_ORTHOLOGUE AFUA_6G05030)"/>
    <property type="match status" value="1"/>
</dbReference>
<dbReference type="SUPFAM" id="SSF88713">
    <property type="entry name" value="Glycoside hydrolase/deacetylase"/>
    <property type="match status" value="1"/>
</dbReference>
<dbReference type="Proteomes" id="UP000823863">
    <property type="component" value="Unassembled WGS sequence"/>
</dbReference>
<evidence type="ECO:0000313" key="3">
    <source>
        <dbReference type="Proteomes" id="UP000823863"/>
    </source>
</evidence>
<reference evidence="2" key="2">
    <citation type="submission" date="2021-04" db="EMBL/GenBank/DDBJ databases">
        <authorList>
            <person name="Gilroy R."/>
        </authorList>
    </citation>
    <scope>NUCLEOTIDE SEQUENCE</scope>
    <source>
        <strain evidence="2">CHK198-12963</strain>
    </source>
</reference>
<dbReference type="GO" id="GO:0005975">
    <property type="term" value="P:carbohydrate metabolic process"/>
    <property type="evidence" value="ECO:0007669"/>
    <property type="project" value="InterPro"/>
</dbReference>
<dbReference type="Pfam" id="PF01522">
    <property type="entry name" value="Polysacc_deac_1"/>
    <property type="match status" value="1"/>
</dbReference>
<organism evidence="2 3">
    <name type="scientific">Candidatus Enterocloster excrementigallinarum</name>
    <dbReference type="NCBI Taxonomy" id="2838558"/>
    <lineage>
        <taxon>Bacteria</taxon>
        <taxon>Bacillati</taxon>
        <taxon>Bacillota</taxon>
        <taxon>Clostridia</taxon>
        <taxon>Lachnospirales</taxon>
        <taxon>Lachnospiraceae</taxon>
        <taxon>Enterocloster</taxon>
    </lineage>
</organism>